<dbReference type="InterPro" id="IPR007372">
    <property type="entry name" value="Lipid/polyisoprenoid-bd_YceI"/>
</dbReference>
<dbReference type="InterPro" id="IPR036761">
    <property type="entry name" value="TTHA0802/YceI-like_sf"/>
</dbReference>
<comment type="similarity">
    <text evidence="1">Belongs to the UPF0312 family.</text>
</comment>
<evidence type="ECO:0000313" key="3">
    <source>
        <dbReference type="EMBL" id="MDR6270196.1"/>
    </source>
</evidence>
<evidence type="ECO:0000256" key="1">
    <source>
        <dbReference type="ARBA" id="ARBA00008812"/>
    </source>
</evidence>
<accession>A0ABU1JE95</accession>
<dbReference type="RefSeq" id="WP_309799096.1">
    <property type="nucleotide sequence ID" value="NZ_BAAAHY010000005.1"/>
</dbReference>
<comment type="caution">
    <text evidence="3">The sequence shown here is derived from an EMBL/GenBank/DDBJ whole genome shotgun (WGS) entry which is preliminary data.</text>
</comment>
<dbReference type="Pfam" id="PF04264">
    <property type="entry name" value="YceI"/>
    <property type="match status" value="1"/>
</dbReference>
<dbReference type="Gene3D" id="2.40.128.110">
    <property type="entry name" value="Lipid/polyisoprenoid-binding, YceI-like"/>
    <property type="match status" value="1"/>
</dbReference>
<keyword evidence="4" id="KW-1185">Reference proteome</keyword>
<dbReference type="SUPFAM" id="SSF101874">
    <property type="entry name" value="YceI-like"/>
    <property type="match status" value="1"/>
</dbReference>
<proteinExistence type="inferred from homology"/>
<sequence>MTIESTPSGLDAGTWTLDGSHSEVGFSVRHAGISKVRGKFGEVEATATVGETLGDSSVTATIKTESFFSGDPNRDAHVRSGDFLDAEQFPELTFVSTSLAGQGETYALTGDLTIRGITLPTTFETEFNGSVVDPFGTTRAGFSGQTTISRKDFGLTWNAALEAGGVLVGDKVTISLELEFVRA</sequence>
<organism evidence="3 4">
    <name type="scientific">Arthrobacter russicus</name>
    <dbReference type="NCBI Taxonomy" id="172040"/>
    <lineage>
        <taxon>Bacteria</taxon>
        <taxon>Bacillati</taxon>
        <taxon>Actinomycetota</taxon>
        <taxon>Actinomycetes</taxon>
        <taxon>Micrococcales</taxon>
        <taxon>Micrococcaceae</taxon>
        <taxon>Arthrobacter</taxon>
    </lineage>
</organism>
<gene>
    <name evidence="3" type="ORF">JOE69_002434</name>
</gene>
<dbReference type="PANTHER" id="PTHR34406:SF1">
    <property type="entry name" value="PROTEIN YCEI"/>
    <property type="match status" value="1"/>
</dbReference>
<dbReference type="PANTHER" id="PTHR34406">
    <property type="entry name" value="PROTEIN YCEI"/>
    <property type="match status" value="1"/>
</dbReference>
<name>A0ABU1JE95_9MICC</name>
<reference evidence="3 4" key="1">
    <citation type="submission" date="2023-07" db="EMBL/GenBank/DDBJ databases">
        <title>Sequencing the genomes of 1000 actinobacteria strains.</title>
        <authorList>
            <person name="Klenk H.-P."/>
        </authorList>
    </citation>
    <scope>NUCLEOTIDE SEQUENCE [LARGE SCALE GENOMIC DNA]</scope>
    <source>
        <strain evidence="3 4">DSM 14555</strain>
    </source>
</reference>
<dbReference type="SMART" id="SM00867">
    <property type="entry name" value="YceI"/>
    <property type="match status" value="1"/>
</dbReference>
<evidence type="ECO:0000259" key="2">
    <source>
        <dbReference type="SMART" id="SM00867"/>
    </source>
</evidence>
<evidence type="ECO:0000313" key="4">
    <source>
        <dbReference type="Proteomes" id="UP001185069"/>
    </source>
</evidence>
<dbReference type="EMBL" id="JAVDQF010000001">
    <property type="protein sequence ID" value="MDR6270196.1"/>
    <property type="molecule type" value="Genomic_DNA"/>
</dbReference>
<protein>
    <submittedName>
        <fullName evidence="3">Polyisoprenoid-binding protein YceI</fullName>
    </submittedName>
</protein>
<feature type="domain" description="Lipid/polyisoprenoid-binding YceI-like" evidence="2">
    <location>
        <begin position="14"/>
        <end position="181"/>
    </location>
</feature>
<dbReference type="Proteomes" id="UP001185069">
    <property type="component" value="Unassembled WGS sequence"/>
</dbReference>